<dbReference type="EMBL" id="KP280063">
    <property type="protein sequence ID" value="AJF40808.1"/>
    <property type="molecule type" value="Genomic_DNA"/>
</dbReference>
<name>A0A0B5H8S6_9CAUD</name>
<keyword evidence="2" id="KW-1185">Reference proteome</keyword>
<evidence type="ECO:0000313" key="1">
    <source>
        <dbReference type="EMBL" id="AJF40808.1"/>
    </source>
</evidence>
<dbReference type="GeneID" id="26634018"/>
<organism evidence="1 2">
    <name type="scientific">Vibrio phage phi 3</name>
    <dbReference type="NCBI Taxonomy" id="1589298"/>
    <lineage>
        <taxon>Viruses</taxon>
        <taxon>Duplodnaviria</taxon>
        <taxon>Heunggongvirae</taxon>
        <taxon>Uroviricota</taxon>
        <taxon>Caudoviricetes</taxon>
        <taxon>Demerecviridae</taxon>
        <taxon>Ermolyevavirinae</taxon>
        <taxon>Jesfedecavirus</taxon>
        <taxon>Jesfedecavirus phi3</taxon>
    </lineage>
</organism>
<dbReference type="KEGG" id="vg:26634018"/>
<accession>A0A0B5H8S6</accession>
<gene>
    <name evidence="1" type="ORF">SBVP3_0040</name>
</gene>
<dbReference type="Proteomes" id="UP000031804">
    <property type="component" value="Segment"/>
</dbReference>
<reference evidence="1 2" key="1">
    <citation type="submission" date="2014-12" db="EMBL/GenBank/DDBJ databases">
        <title>Complete genome sequences of three Vibrio cholerae specific bacteriophages.</title>
        <authorList>
            <person name="Bhandare S.G."/>
            <person name="Warry A."/>
            <person name="Emes R.D."/>
            <person name="Hooton S.P.T."/>
            <person name="Barrow P.A."/>
            <person name="Atterbury R.J."/>
        </authorList>
    </citation>
    <scope>NUCLEOTIDE SEQUENCE [LARGE SCALE GENOMIC DNA]</scope>
</reference>
<sequence>MANVVEKFLEDNIKPYLGHEMTFPPHIQEAYLTSSGWLDKAFISDLLGITVSNNTFRKSVKQVFGTVDFAKQPVVETLSREEFFGTVYRFGGARHCREWVLIAFNKTGKVAKRETILNWIVSNINN</sequence>
<protein>
    <submittedName>
        <fullName evidence="1">Uncharacterized protein</fullName>
    </submittedName>
</protein>
<evidence type="ECO:0000313" key="2">
    <source>
        <dbReference type="Proteomes" id="UP000031804"/>
    </source>
</evidence>
<dbReference type="OrthoDB" id="38427at10239"/>
<dbReference type="RefSeq" id="YP_009207505.1">
    <property type="nucleotide sequence ID" value="NC_028895.1"/>
</dbReference>
<proteinExistence type="predicted"/>